<dbReference type="SUPFAM" id="SSF55729">
    <property type="entry name" value="Acyl-CoA N-acyltransferases (Nat)"/>
    <property type="match status" value="1"/>
</dbReference>
<dbReference type="EMBL" id="BQXH01000005">
    <property type="protein sequence ID" value="GKS81088.1"/>
    <property type="molecule type" value="Genomic_DNA"/>
</dbReference>
<comment type="caution">
    <text evidence="2">The sequence shown here is derived from an EMBL/GenBank/DDBJ whole genome shotgun (WGS) entry which is preliminary data.</text>
</comment>
<name>A0ABQ5JGU6_9LACO</name>
<dbReference type="InterPro" id="IPR016181">
    <property type="entry name" value="Acyl_CoA_acyltransferase"/>
</dbReference>
<gene>
    <name evidence="2" type="ORF">LPAF129_07730</name>
</gene>
<keyword evidence="3" id="KW-1185">Reference proteome</keyword>
<evidence type="ECO:0000313" key="3">
    <source>
        <dbReference type="Proteomes" id="UP001055149"/>
    </source>
</evidence>
<accession>A0ABQ5JGU6</accession>
<dbReference type="Proteomes" id="UP001055149">
    <property type="component" value="Unassembled WGS sequence"/>
</dbReference>
<evidence type="ECO:0000259" key="1">
    <source>
        <dbReference type="PROSITE" id="PS51729"/>
    </source>
</evidence>
<proteinExistence type="predicted"/>
<dbReference type="Pfam" id="PF14542">
    <property type="entry name" value="Acetyltransf_CG"/>
    <property type="match status" value="1"/>
</dbReference>
<reference evidence="2" key="1">
    <citation type="journal article" date="2022" name="Int. J. Syst. Evol. Microbiol.">
        <title>A novel species of lactic acid bacteria, Ligilactobacillus pabuli sp. nov., isolated from alfalfa silage.</title>
        <authorList>
            <person name="Tohno M."/>
            <person name="Tanizawa Y."/>
            <person name="Sawada H."/>
            <person name="Sakamoto M."/>
            <person name="Ohkuma M."/>
            <person name="Kobayashi H."/>
        </authorList>
    </citation>
    <scope>NUCLEOTIDE SEQUENCE</scope>
    <source>
        <strain evidence="2">AF129</strain>
    </source>
</reference>
<feature type="domain" description="N-acetyltransferase" evidence="1">
    <location>
        <begin position="8"/>
        <end position="98"/>
    </location>
</feature>
<dbReference type="InterPro" id="IPR031165">
    <property type="entry name" value="GNAT_YJDJ"/>
</dbReference>
<dbReference type="PROSITE" id="PS51729">
    <property type="entry name" value="GNAT_YJDJ"/>
    <property type="match status" value="1"/>
</dbReference>
<organism evidence="2 3">
    <name type="scientific">Ligilactobacillus pabuli</name>
    <dbReference type="NCBI Taxonomy" id="2886039"/>
    <lineage>
        <taxon>Bacteria</taxon>
        <taxon>Bacillati</taxon>
        <taxon>Bacillota</taxon>
        <taxon>Bacilli</taxon>
        <taxon>Lactobacillales</taxon>
        <taxon>Lactobacillaceae</taxon>
        <taxon>Ligilactobacillus</taxon>
    </lineage>
</organism>
<dbReference type="CDD" id="cd04301">
    <property type="entry name" value="NAT_SF"/>
    <property type="match status" value="1"/>
</dbReference>
<sequence>MEFEFEHNYEAGHDRFVHYAADRKIDAEVDLTVDNSAQTYTIDSTKTDPALRGQGIAGQLMQAVVGRAHETGYHIINVCPYAVNYFDKHHDEYADVLQ</sequence>
<dbReference type="Gene3D" id="3.40.630.30">
    <property type="match status" value="1"/>
</dbReference>
<protein>
    <submittedName>
        <fullName evidence="2">N-acetyltransferase</fullName>
    </submittedName>
</protein>
<evidence type="ECO:0000313" key="2">
    <source>
        <dbReference type="EMBL" id="GKS81088.1"/>
    </source>
</evidence>
<dbReference type="RefSeq" id="WP_244054852.1">
    <property type="nucleotide sequence ID" value="NZ_BQXH01000005.1"/>
</dbReference>